<name>A0ABN9VP71_9DINO</name>
<gene>
    <name evidence="3" type="ORF">PCOR1329_LOCUS59594</name>
</gene>
<keyword evidence="1" id="KW-0175">Coiled coil</keyword>
<keyword evidence="4" id="KW-1185">Reference proteome</keyword>
<evidence type="ECO:0000313" key="3">
    <source>
        <dbReference type="EMBL" id="CAK0874788.1"/>
    </source>
</evidence>
<protein>
    <recommendedName>
        <fullName evidence="5">Non-specific serine/threonine protein kinase</fullName>
    </recommendedName>
</protein>
<comment type="caution">
    <text evidence="3">The sequence shown here is derived from an EMBL/GenBank/DDBJ whole genome shotgun (WGS) entry which is preliminary data.</text>
</comment>
<organism evidence="3 4">
    <name type="scientific">Prorocentrum cordatum</name>
    <dbReference type="NCBI Taxonomy" id="2364126"/>
    <lineage>
        <taxon>Eukaryota</taxon>
        <taxon>Sar</taxon>
        <taxon>Alveolata</taxon>
        <taxon>Dinophyceae</taxon>
        <taxon>Prorocentrales</taxon>
        <taxon>Prorocentraceae</taxon>
        <taxon>Prorocentrum</taxon>
    </lineage>
</organism>
<sequence>MRDQPASSLVSATQAQLAQRLATLDGISVDNLKLQIVRLEHVNEEKNASLIKANKLNKQLRDKNETLAVDHFDQSITQSFQSIAIKMDATSQEIVDREKLHVALVRSISFGLGDVRSSYHSDSGRFVLGNLESRTARQKICSDLMEVARGTSAELYVLVEKELERIGCSTWTSPSGRGGGDAGAQISLFSWSVDAGSENGSCLERAARDLVDTPNAMLTAVYCMMHQGHLIAKHLVEVLEKWDCFEDGCGVTEEATGLTCFRVKYFSSLSAFSNYWRGVGRHKLIEKAVQAEYERDGGHRGIQMRFFNTIPGRCLRGRWLSLESVEEMLVRAAAYLPRVFKALGILTSNSKTAKASGPGAEEANDWAEKQRSWRLHVVNLGQNPLRLATMRISLITKGPIAHFLRWIEKANRDYNDNVRERSGYLGPTPPSQLVSEGGADIRASMSLLPRSPHLFDEVFIGLPDRIRARCRLLVVAMVLASLASWDFRVGCELQSFPLLLLRMLESGPDVRDDTRAAVAAAFLGKSAEEPKAIEASDVQWKNRVLFRAELDSVAEYDTCLDNLYGFLLAWRSGLDTDTQEAEGINGVLQAMGRAANHLERALCSDWLRVKKSDRISPDECVIWHKAAMKHMNMPEHLNRFAVVNRDVTPGHTFETYYEDVHLAARAAQFQLGMARRIDVDVGVVWFFVRVTAANACAGYFVCWSYYRNQFAAVASIETIAPIGGLGGDDGSDDDDDMSFAEFLEMLIEEDRGHADDDAVAVDADRADRAADDAHPADRDEDELERRDDVGGDDGNLRALEFVHDAAVFIEAMRSTNYDELSASVARCLPGDAISINGISLIEYDSVVMLVRWTSAAGSWPDAQWRLVMQLSENVKAHNGPFDVDAMPLFRNTCAVCDVARGHFEGSYPAPPALGEMFLGITPLVPRDSPSSSLDSEYEHISERLGPKLDVEYFEWANEHFLISDDYHLSLLRSAGAFAVERHSEDKEGRGSKASVTELAKSVWAKGIRQEMGGPPWLVQSASVGDDETFTALHWGALLTATKDCMLRDVDKTNARVQDSLKKKIKGCRLYSRRISKGAARSLACYGNGLNEAATPTTSIQVYGYTSDVQTSFGSRKAAMKWTNASIGAAAMKEEKLKVAHQVYPLYWKDATALERCPVMYKDSQKIMIDVGERFRYEVAANKMPSTSFDRVFHCAADVVRILKDDHPEYIPDLVLLCMPRLLGNWGACPMLPDGLPIFKSTDVKAIAGLLNPLPADDDTSQPKPVAPNPMKRAKKTVDPRQQRKRRKVSASVEVLGQDERCEEQIVEQGEKEAMAAARAKSFLSYLTEVCKPLARIDETQLHLVGGFKAIALHGALFGSVKLRVKGGNYKTVKGPEGLHAAFITHMTKRALAPRYSDPMTDSCAEEAADVDGGFVMTEEDVALGIDENKQTVEQIVNHLFTDACITKPMAANLSAASALNQVMMASFKIQADQGGSFAAGGDDVQLKFFDIVIESVLDKYPDSWDAVATCIAKAKPQFSACLKETATTSRATRMRGT</sequence>
<reference evidence="3" key="1">
    <citation type="submission" date="2023-10" db="EMBL/GenBank/DDBJ databases">
        <authorList>
            <person name="Chen Y."/>
            <person name="Shah S."/>
            <person name="Dougan E. K."/>
            <person name="Thang M."/>
            <person name="Chan C."/>
        </authorList>
    </citation>
    <scope>NUCLEOTIDE SEQUENCE [LARGE SCALE GENOMIC DNA]</scope>
</reference>
<accession>A0ABN9VP71</accession>
<dbReference type="Proteomes" id="UP001189429">
    <property type="component" value="Unassembled WGS sequence"/>
</dbReference>
<feature type="region of interest" description="Disordered" evidence="2">
    <location>
        <begin position="1253"/>
        <end position="1289"/>
    </location>
</feature>
<feature type="region of interest" description="Disordered" evidence="2">
    <location>
        <begin position="764"/>
        <end position="791"/>
    </location>
</feature>
<evidence type="ECO:0000256" key="1">
    <source>
        <dbReference type="SAM" id="Coils"/>
    </source>
</evidence>
<feature type="compositionally biased region" description="Basic and acidic residues" evidence="2">
    <location>
        <begin position="764"/>
        <end position="789"/>
    </location>
</feature>
<dbReference type="EMBL" id="CAUYUJ010017434">
    <property type="protein sequence ID" value="CAK0874788.1"/>
    <property type="molecule type" value="Genomic_DNA"/>
</dbReference>
<evidence type="ECO:0008006" key="5">
    <source>
        <dbReference type="Google" id="ProtNLM"/>
    </source>
</evidence>
<evidence type="ECO:0000256" key="2">
    <source>
        <dbReference type="SAM" id="MobiDB-lite"/>
    </source>
</evidence>
<feature type="coiled-coil region" evidence="1">
    <location>
        <begin position="29"/>
        <end position="63"/>
    </location>
</feature>
<evidence type="ECO:0000313" key="4">
    <source>
        <dbReference type="Proteomes" id="UP001189429"/>
    </source>
</evidence>
<proteinExistence type="predicted"/>